<organism evidence="1 2">
    <name type="scientific">Bernardetia litoralis (strain ATCC 23117 / DSM 6794 / NBRC 15988 / NCIMB 1366 / Fx l1 / Sio-4)</name>
    <name type="common">Flexibacter litoralis</name>
    <dbReference type="NCBI Taxonomy" id="880071"/>
    <lineage>
        <taxon>Bacteria</taxon>
        <taxon>Pseudomonadati</taxon>
        <taxon>Bacteroidota</taxon>
        <taxon>Cytophagia</taxon>
        <taxon>Cytophagales</taxon>
        <taxon>Bernardetiaceae</taxon>
        <taxon>Bernardetia</taxon>
    </lineage>
</organism>
<dbReference type="RefSeq" id="WP_014798505.1">
    <property type="nucleotide sequence ID" value="NC_018018.1"/>
</dbReference>
<evidence type="ECO:0000313" key="1">
    <source>
        <dbReference type="EMBL" id="AFM05068.1"/>
    </source>
</evidence>
<dbReference type="KEGG" id="fli:Fleli_2712"/>
<accession>I4AM83</accession>
<keyword evidence="2" id="KW-1185">Reference proteome</keyword>
<dbReference type="HOGENOM" id="CLU_3025638_0_0_10"/>
<dbReference type="STRING" id="880071.Fleli_2712"/>
<proteinExistence type="predicted"/>
<dbReference type="Proteomes" id="UP000006054">
    <property type="component" value="Chromosome"/>
</dbReference>
<dbReference type="EMBL" id="CP003345">
    <property type="protein sequence ID" value="AFM05068.1"/>
    <property type="molecule type" value="Genomic_DNA"/>
</dbReference>
<dbReference type="AlphaFoldDB" id="I4AM83"/>
<reference evidence="2" key="1">
    <citation type="submission" date="2012-06" db="EMBL/GenBank/DDBJ databases">
        <title>The complete genome of Flexibacter litoralis DSM 6794.</title>
        <authorList>
            <person name="Lucas S."/>
            <person name="Copeland A."/>
            <person name="Lapidus A."/>
            <person name="Glavina del Rio T."/>
            <person name="Dalin E."/>
            <person name="Tice H."/>
            <person name="Bruce D."/>
            <person name="Goodwin L."/>
            <person name="Pitluck S."/>
            <person name="Peters L."/>
            <person name="Ovchinnikova G."/>
            <person name="Lu M."/>
            <person name="Kyrpides N."/>
            <person name="Mavromatis K."/>
            <person name="Ivanova N."/>
            <person name="Brettin T."/>
            <person name="Detter J.C."/>
            <person name="Han C."/>
            <person name="Larimer F."/>
            <person name="Land M."/>
            <person name="Hauser L."/>
            <person name="Markowitz V."/>
            <person name="Cheng J.-F."/>
            <person name="Hugenholtz P."/>
            <person name="Woyke T."/>
            <person name="Wu D."/>
            <person name="Spring S."/>
            <person name="Lang E."/>
            <person name="Kopitz M."/>
            <person name="Brambilla E."/>
            <person name="Klenk H.-P."/>
            <person name="Eisen J.A."/>
        </authorList>
    </citation>
    <scope>NUCLEOTIDE SEQUENCE [LARGE SCALE GENOMIC DNA]</scope>
    <source>
        <strain evidence="2">ATCC 23117 / DSM 6794 / NBRC 15988 / NCIMB 1366 / Sio-4</strain>
    </source>
</reference>
<evidence type="ECO:0000313" key="2">
    <source>
        <dbReference type="Proteomes" id="UP000006054"/>
    </source>
</evidence>
<gene>
    <name evidence="1" type="ordered locus">Fleli_2712</name>
</gene>
<protein>
    <submittedName>
        <fullName evidence="1">Uncharacterized protein</fullName>
    </submittedName>
</protein>
<sequence>MNSFKKTDLKSKFGKFAVSTEKMAKVNGADWLIAAENMDDLQALVDRDGGHCTAV</sequence>
<name>I4AM83_BERLS</name>